<reference evidence="1" key="1">
    <citation type="submission" date="2021-01" db="EMBL/GenBank/DDBJ databases">
        <authorList>
            <person name="Lovell J.T."/>
            <person name="Bentley N."/>
            <person name="Bhattarai G."/>
            <person name="Jenkins J.W."/>
            <person name="Sreedasyam A."/>
            <person name="Alarcon Y."/>
            <person name="Bock C."/>
            <person name="Boston L."/>
            <person name="Carlson J."/>
            <person name="Cervantes K."/>
            <person name="Clermont K."/>
            <person name="Krom N."/>
            <person name="Kubenka K."/>
            <person name="Mamidi S."/>
            <person name="Mattison C."/>
            <person name="Monteros M."/>
            <person name="Pisani C."/>
            <person name="Plott C."/>
            <person name="Rajasekar S."/>
            <person name="Rhein H.S."/>
            <person name="Rohla C."/>
            <person name="Song M."/>
            <person name="Hilaire R.S."/>
            <person name="Shu S."/>
            <person name="Wells L."/>
            <person name="Wang X."/>
            <person name="Webber J."/>
            <person name="Heerema R.J."/>
            <person name="Klein P."/>
            <person name="Conner P."/>
            <person name="Grauke L."/>
            <person name="Grimwood J."/>
            <person name="Schmutz J."/>
            <person name="Randall J.J."/>
        </authorList>
    </citation>
    <scope>NUCLEOTIDE SEQUENCE</scope>
    <source>
        <tissue evidence="1">Leaf</tissue>
    </source>
</reference>
<gene>
    <name evidence="1" type="ORF">I3842_15G098900</name>
</gene>
<proteinExistence type="predicted"/>
<organism evidence="1 2">
    <name type="scientific">Carya illinoinensis</name>
    <name type="common">Pecan</name>
    <dbReference type="NCBI Taxonomy" id="32201"/>
    <lineage>
        <taxon>Eukaryota</taxon>
        <taxon>Viridiplantae</taxon>
        <taxon>Streptophyta</taxon>
        <taxon>Embryophyta</taxon>
        <taxon>Tracheophyta</taxon>
        <taxon>Spermatophyta</taxon>
        <taxon>Magnoliopsida</taxon>
        <taxon>eudicotyledons</taxon>
        <taxon>Gunneridae</taxon>
        <taxon>Pentapetalae</taxon>
        <taxon>rosids</taxon>
        <taxon>fabids</taxon>
        <taxon>Fagales</taxon>
        <taxon>Juglandaceae</taxon>
        <taxon>Carya</taxon>
    </lineage>
</organism>
<dbReference type="Proteomes" id="UP000811246">
    <property type="component" value="Chromosome 15"/>
</dbReference>
<dbReference type="EMBL" id="CM031839">
    <property type="protein sequence ID" value="KAG6675395.1"/>
    <property type="molecule type" value="Genomic_DNA"/>
</dbReference>
<comment type="caution">
    <text evidence="1">The sequence shown here is derived from an EMBL/GenBank/DDBJ whole genome shotgun (WGS) entry which is preliminary data.</text>
</comment>
<accession>A0A922A7L0</accession>
<protein>
    <submittedName>
        <fullName evidence="1">Uncharacterized protein</fullName>
    </submittedName>
</protein>
<sequence length="58" mass="6675">MMAVGTLLCWGKSSTSLWHLMIRTSSPNSIESIFVKTRYGCALCVYMFYEIRYGRAED</sequence>
<name>A0A922A7L0_CARIL</name>
<dbReference type="AlphaFoldDB" id="A0A922A7L0"/>
<evidence type="ECO:0000313" key="2">
    <source>
        <dbReference type="Proteomes" id="UP000811246"/>
    </source>
</evidence>
<evidence type="ECO:0000313" key="1">
    <source>
        <dbReference type="EMBL" id="KAG6675395.1"/>
    </source>
</evidence>